<feature type="transmembrane region" description="Helical" evidence="8">
    <location>
        <begin position="17"/>
        <end position="35"/>
    </location>
</feature>
<accession>A0ABQ7MRR0</accession>
<keyword evidence="7" id="KW-0379">Hydroxylation</keyword>
<comment type="similarity">
    <text evidence="2">Belongs to the C-terminally encoded plant signaling peptide (CEP) family.</text>
</comment>
<keyword evidence="8" id="KW-0812">Transmembrane</keyword>
<evidence type="ECO:0000256" key="2">
    <source>
        <dbReference type="ARBA" id="ARBA00008963"/>
    </source>
</evidence>
<organism evidence="9 10">
    <name type="scientific">Brassica rapa subsp. trilocularis</name>
    <dbReference type="NCBI Taxonomy" id="1813537"/>
    <lineage>
        <taxon>Eukaryota</taxon>
        <taxon>Viridiplantae</taxon>
        <taxon>Streptophyta</taxon>
        <taxon>Embryophyta</taxon>
        <taxon>Tracheophyta</taxon>
        <taxon>Spermatophyta</taxon>
        <taxon>Magnoliopsida</taxon>
        <taxon>eudicotyledons</taxon>
        <taxon>Gunneridae</taxon>
        <taxon>Pentapetalae</taxon>
        <taxon>rosids</taxon>
        <taxon>malvids</taxon>
        <taxon>Brassicales</taxon>
        <taxon>Brassicaceae</taxon>
        <taxon>Brassiceae</taxon>
        <taxon>Brassica</taxon>
    </lineage>
</organism>
<evidence type="ECO:0000256" key="8">
    <source>
        <dbReference type="SAM" id="Phobius"/>
    </source>
</evidence>
<evidence type="ECO:0000256" key="1">
    <source>
        <dbReference type="ARBA" id="ARBA00004271"/>
    </source>
</evidence>
<dbReference type="PANTHER" id="PTHR33348:SF21">
    <property type="entry name" value="PRECURSOR OF CEP10-RELATED"/>
    <property type="match status" value="1"/>
</dbReference>
<comment type="subcellular location">
    <subcellularLocation>
        <location evidence="1">Secreted</location>
        <location evidence="1">Extracellular space</location>
        <location evidence="1">Apoplast</location>
    </subcellularLocation>
</comment>
<evidence type="ECO:0000256" key="5">
    <source>
        <dbReference type="ARBA" id="ARBA00022702"/>
    </source>
</evidence>
<gene>
    <name evidence="9" type="primary">A04p023960.1_BraROA</name>
    <name evidence="9" type="ORF">IGI04_016015</name>
</gene>
<evidence type="ECO:0000313" key="10">
    <source>
        <dbReference type="Proteomes" id="UP000823674"/>
    </source>
</evidence>
<comment type="caution">
    <text evidence="9">The sequence shown here is derived from an EMBL/GenBank/DDBJ whole genome shotgun (WGS) entry which is preliminary data.</text>
</comment>
<dbReference type="InterPro" id="IPR033250">
    <property type="entry name" value="CEP"/>
</dbReference>
<evidence type="ECO:0000256" key="7">
    <source>
        <dbReference type="ARBA" id="ARBA00023278"/>
    </source>
</evidence>
<name>A0ABQ7MRR0_BRACM</name>
<evidence type="ECO:0000256" key="6">
    <source>
        <dbReference type="ARBA" id="ARBA00022729"/>
    </source>
</evidence>
<evidence type="ECO:0000313" key="9">
    <source>
        <dbReference type="EMBL" id="KAG5401408.1"/>
    </source>
</evidence>
<keyword evidence="4" id="KW-0964">Secreted</keyword>
<keyword evidence="3" id="KW-0052">Apoplast</keyword>
<dbReference type="Proteomes" id="UP000823674">
    <property type="component" value="Chromosome A04"/>
</dbReference>
<feature type="transmembrane region" description="Helical" evidence="8">
    <location>
        <begin position="124"/>
        <end position="142"/>
    </location>
</feature>
<keyword evidence="5" id="KW-0372">Hormone</keyword>
<sequence length="316" mass="35279">MDMHAPRLSDDFKTMKLFTITMMTIMAISIVFVQVPSTTEARPLEITENKNHFKVTSLNNFVSTVPVGHNVDGHKEGIEVFQAKILKNIYAYAPTDPGNSPGIGHHKMDVHAPEMSNDFKTMKFFTITMMTIMAISIVFVQVPSTTEARPLEITENKNHVKVTSFNNFVSTVPVGHNVDGHKEGIELFQAKILKNIYAYAPTDPGNSPGIGHHKMDVHAPELSNDFKVVRPLEITENKNHFKVMSLNNFVSTVPEGHNVDGHKEGIEVFQAKILKNIYAYAPTDPGNSPGIGHHKMDVHAPEMSNDFKVIRKLKKN</sequence>
<dbReference type="EMBL" id="JADBGQ010000004">
    <property type="protein sequence ID" value="KAG5401408.1"/>
    <property type="molecule type" value="Genomic_DNA"/>
</dbReference>
<proteinExistence type="inferred from homology"/>
<keyword evidence="8" id="KW-1133">Transmembrane helix</keyword>
<evidence type="ECO:0000256" key="3">
    <source>
        <dbReference type="ARBA" id="ARBA00022523"/>
    </source>
</evidence>
<reference evidence="9 10" key="1">
    <citation type="submission" date="2021-03" db="EMBL/GenBank/DDBJ databases">
        <authorList>
            <person name="King G.J."/>
            <person name="Bancroft I."/>
            <person name="Baten A."/>
            <person name="Bloomfield J."/>
            <person name="Borpatragohain P."/>
            <person name="He Z."/>
            <person name="Irish N."/>
            <person name="Irwin J."/>
            <person name="Liu K."/>
            <person name="Mauleon R.P."/>
            <person name="Moore J."/>
            <person name="Morris R."/>
            <person name="Ostergaard L."/>
            <person name="Wang B."/>
            <person name="Wells R."/>
        </authorList>
    </citation>
    <scope>NUCLEOTIDE SEQUENCE [LARGE SCALE GENOMIC DNA]</scope>
    <source>
        <strain evidence="9">R-o-18</strain>
        <tissue evidence="9">Leaf</tissue>
    </source>
</reference>
<keyword evidence="6" id="KW-0732">Signal</keyword>
<evidence type="ECO:0000256" key="4">
    <source>
        <dbReference type="ARBA" id="ARBA00022525"/>
    </source>
</evidence>
<protein>
    <submittedName>
        <fullName evidence="9">Uncharacterized protein</fullName>
    </submittedName>
</protein>
<keyword evidence="10" id="KW-1185">Reference proteome</keyword>
<keyword evidence="8" id="KW-0472">Membrane</keyword>
<dbReference type="PANTHER" id="PTHR33348">
    <property type="entry name" value="PRECURSOR OF CEP5"/>
    <property type="match status" value="1"/>
</dbReference>